<evidence type="ECO:0000313" key="2">
    <source>
        <dbReference type="Proteomes" id="UP000184028"/>
    </source>
</evidence>
<dbReference type="Proteomes" id="UP000184028">
    <property type="component" value="Unassembled WGS sequence"/>
</dbReference>
<sequence>MLKVLYKVLGQLLFLNILTKSKRTLNYKVNNKKNSYQINDSYFFEYFFTKY</sequence>
<name>A0A1M6YRD5_9FLAO</name>
<keyword evidence="2" id="KW-1185">Reference proteome</keyword>
<accession>A0A1M6YRD5</accession>
<organism evidence="1 2">
    <name type="scientific">Flavobacterium chilense</name>
    <dbReference type="NCBI Taxonomy" id="946677"/>
    <lineage>
        <taxon>Bacteria</taxon>
        <taxon>Pseudomonadati</taxon>
        <taxon>Bacteroidota</taxon>
        <taxon>Flavobacteriia</taxon>
        <taxon>Flavobacteriales</taxon>
        <taxon>Flavobacteriaceae</taxon>
        <taxon>Flavobacterium</taxon>
    </lineage>
</organism>
<dbReference type="STRING" id="946677.SAMN05444484_101706"/>
<dbReference type="EMBL" id="FRBT01000001">
    <property type="protein sequence ID" value="SHL20665.1"/>
    <property type="molecule type" value="Genomic_DNA"/>
</dbReference>
<protein>
    <submittedName>
        <fullName evidence="1">Uncharacterized protein</fullName>
    </submittedName>
</protein>
<reference evidence="2" key="1">
    <citation type="submission" date="2016-11" db="EMBL/GenBank/DDBJ databases">
        <authorList>
            <person name="Varghese N."/>
            <person name="Submissions S."/>
        </authorList>
    </citation>
    <scope>NUCLEOTIDE SEQUENCE [LARGE SCALE GENOMIC DNA]</scope>
    <source>
        <strain evidence="2">DSM 24724</strain>
    </source>
</reference>
<proteinExistence type="predicted"/>
<dbReference type="AlphaFoldDB" id="A0A1M6YRD5"/>
<evidence type="ECO:0000313" key="1">
    <source>
        <dbReference type="EMBL" id="SHL20665.1"/>
    </source>
</evidence>
<gene>
    <name evidence="1" type="ORF">SAMN05444484_101706</name>
</gene>